<evidence type="ECO:0000313" key="3">
    <source>
        <dbReference type="Proteomes" id="UP000184330"/>
    </source>
</evidence>
<feature type="region of interest" description="Disordered" evidence="1">
    <location>
        <begin position="94"/>
        <end position="128"/>
    </location>
</feature>
<evidence type="ECO:0000256" key="1">
    <source>
        <dbReference type="SAM" id="MobiDB-lite"/>
    </source>
</evidence>
<dbReference type="Gene3D" id="3.10.430.100">
    <property type="entry name" value="Ribosomal protein L9, C-terminal domain"/>
    <property type="match status" value="1"/>
</dbReference>
<keyword evidence="3" id="KW-1185">Reference proteome</keyword>
<dbReference type="STRING" id="576137.A0A1L7XAF5"/>
<gene>
    <name evidence="2" type="ORF">PAC_11899</name>
</gene>
<dbReference type="InterPro" id="IPR000244">
    <property type="entry name" value="Ribosomal_bL9"/>
</dbReference>
<dbReference type="GO" id="GO:0005840">
    <property type="term" value="C:ribosome"/>
    <property type="evidence" value="ECO:0007669"/>
    <property type="project" value="InterPro"/>
</dbReference>
<dbReference type="OrthoDB" id="5555409at2759"/>
<reference evidence="2 3" key="1">
    <citation type="submission" date="2016-03" db="EMBL/GenBank/DDBJ databases">
        <authorList>
            <person name="Ploux O."/>
        </authorList>
    </citation>
    <scope>NUCLEOTIDE SEQUENCE [LARGE SCALE GENOMIC DNA]</scope>
    <source>
        <strain evidence="2 3">UAMH 11012</strain>
    </source>
</reference>
<evidence type="ECO:0008006" key="4">
    <source>
        <dbReference type="Google" id="ProtNLM"/>
    </source>
</evidence>
<dbReference type="AlphaFoldDB" id="A0A1L7XAF5"/>
<dbReference type="EMBL" id="FJOG01000019">
    <property type="protein sequence ID" value="CZR62002.1"/>
    <property type="molecule type" value="Genomic_DNA"/>
</dbReference>
<dbReference type="GO" id="GO:0003735">
    <property type="term" value="F:structural constituent of ribosome"/>
    <property type="evidence" value="ECO:0007669"/>
    <property type="project" value="InterPro"/>
</dbReference>
<dbReference type="GO" id="GO:0006412">
    <property type="term" value="P:translation"/>
    <property type="evidence" value="ECO:0007669"/>
    <property type="project" value="InterPro"/>
</dbReference>
<accession>A0A1L7XAF5</accession>
<feature type="compositionally biased region" description="Basic and acidic residues" evidence="1">
    <location>
        <begin position="94"/>
        <end position="109"/>
    </location>
</feature>
<protein>
    <recommendedName>
        <fullName evidence="4">Ribosomal protein L9 domain-containing protein</fullName>
    </recommendedName>
</protein>
<sequence length="282" mass="30484">MVSPLVSRAPQCISCIRRLSGSVGGSFNVHAGQQVRGKKKLAKVSTIRVQLLQNVPGYGRRGAVIPVTAGGIAQYVTASNLQALGVKKDAPLERDSTFRSTTEKKLERQVEEEEPEQVVDETQEEEFRPTPIVPAPSIIQAEPRAPQIELDLMSPDRATSILEDLLPPNLDFYRTTITVPTKKISPSISSSSAIAAAAQAAKADSNKIHGSVSTSDIAANLKAILAEDEQGARVVVSPEQISFVQKTDEKDRVKQLGVFEIQIRLEGASDSVRRTVQVHAQS</sequence>
<dbReference type="Proteomes" id="UP000184330">
    <property type="component" value="Unassembled WGS sequence"/>
</dbReference>
<evidence type="ECO:0000313" key="2">
    <source>
        <dbReference type="EMBL" id="CZR62002.1"/>
    </source>
</evidence>
<name>A0A1L7XAF5_9HELO</name>
<dbReference type="InterPro" id="IPR036791">
    <property type="entry name" value="Ribosomal_bL9_C_sf"/>
</dbReference>
<dbReference type="PANTHER" id="PTHR21368">
    <property type="entry name" value="50S RIBOSOMAL PROTEIN L9"/>
    <property type="match status" value="1"/>
</dbReference>
<organism evidence="2 3">
    <name type="scientific">Phialocephala subalpina</name>
    <dbReference type="NCBI Taxonomy" id="576137"/>
    <lineage>
        <taxon>Eukaryota</taxon>
        <taxon>Fungi</taxon>
        <taxon>Dikarya</taxon>
        <taxon>Ascomycota</taxon>
        <taxon>Pezizomycotina</taxon>
        <taxon>Leotiomycetes</taxon>
        <taxon>Helotiales</taxon>
        <taxon>Mollisiaceae</taxon>
        <taxon>Phialocephala</taxon>
        <taxon>Phialocephala fortinii species complex</taxon>
    </lineage>
</organism>
<proteinExistence type="predicted"/>
<feature type="compositionally biased region" description="Acidic residues" evidence="1">
    <location>
        <begin position="110"/>
        <end position="124"/>
    </location>
</feature>